<organism evidence="1 2">
    <name type="scientific">Catharanthus roseus</name>
    <name type="common">Madagascar periwinkle</name>
    <name type="synonym">Vinca rosea</name>
    <dbReference type="NCBI Taxonomy" id="4058"/>
    <lineage>
        <taxon>Eukaryota</taxon>
        <taxon>Viridiplantae</taxon>
        <taxon>Streptophyta</taxon>
        <taxon>Embryophyta</taxon>
        <taxon>Tracheophyta</taxon>
        <taxon>Spermatophyta</taxon>
        <taxon>Magnoliopsida</taxon>
        <taxon>eudicotyledons</taxon>
        <taxon>Gunneridae</taxon>
        <taxon>Pentapetalae</taxon>
        <taxon>asterids</taxon>
        <taxon>lamiids</taxon>
        <taxon>Gentianales</taxon>
        <taxon>Apocynaceae</taxon>
        <taxon>Rauvolfioideae</taxon>
        <taxon>Vinceae</taxon>
        <taxon>Catharanthinae</taxon>
        <taxon>Catharanthus</taxon>
    </lineage>
</organism>
<reference evidence="2" key="1">
    <citation type="journal article" date="2023" name="Nat. Plants">
        <title>Single-cell RNA sequencing provides a high-resolution roadmap for understanding the multicellular compartmentation of specialized metabolism.</title>
        <authorList>
            <person name="Sun S."/>
            <person name="Shen X."/>
            <person name="Li Y."/>
            <person name="Li Y."/>
            <person name="Wang S."/>
            <person name="Li R."/>
            <person name="Zhang H."/>
            <person name="Shen G."/>
            <person name="Guo B."/>
            <person name="Wei J."/>
            <person name="Xu J."/>
            <person name="St-Pierre B."/>
            <person name="Chen S."/>
            <person name="Sun C."/>
        </authorList>
    </citation>
    <scope>NUCLEOTIDE SEQUENCE [LARGE SCALE GENOMIC DNA]</scope>
</reference>
<proteinExistence type="predicted"/>
<dbReference type="Proteomes" id="UP001060085">
    <property type="component" value="Linkage Group LG02"/>
</dbReference>
<dbReference type="EMBL" id="CM044702">
    <property type="protein sequence ID" value="KAI5675653.1"/>
    <property type="molecule type" value="Genomic_DNA"/>
</dbReference>
<accession>A0ACC0BSJ9</accession>
<gene>
    <name evidence="1" type="ORF">M9H77_06603</name>
</gene>
<sequence>MAFLFTNTYVKPHFDKGDNYGYDPVLRSIRGLHCTWLVPRTSAFSNGMDDADSGEWIYLKKGVDHRGCGPIGLHGHRIMLYGGVWPPSGESRGARNWGWSQGRPCRCPKSLYPDVLTCDIEVRLFCNRALIWWFAGGYAFGFEIYSLVLRGTQIPYSAAVDLVAGLGYHKWYQNSKLELWLQNTYETPHSDRGVNSGYDLILGSVRGLHCTWLVPGTRASSDGVDNSDSGEWIHLKKGVDRRGCGLIGLRENRIMLCGGVWPPSGESRGA</sequence>
<evidence type="ECO:0000313" key="2">
    <source>
        <dbReference type="Proteomes" id="UP001060085"/>
    </source>
</evidence>
<comment type="caution">
    <text evidence="1">The sequence shown here is derived from an EMBL/GenBank/DDBJ whole genome shotgun (WGS) entry which is preliminary data.</text>
</comment>
<protein>
    <submittedName>
        <fullName evidence="1">Uncharacterized protein</fullName>
    </submittedName>
</protein>
<name>A0ACC0BSJ9_CATRO</name>
<keyword evidence="2" id="KW-1185">Reference proteome</keyword>
<evidence type="ECO:0000313" key="1">
    <source>
        <dbReference type="EMBL" id="KAI5675653.1"/>
    </source>
</evidence>